<organism evidence="2 3">
    <name type="scientific">Terrisporobacter muris</name>
    <dbReference type="NCBI Taxonomy" id="2963284"/>
    <lineage>
        <taxon>Bacteria</taxon>
        <taxon>Bacillati</taxon>
        <taxon>Bacillota</taxon>
        <taxon>Clostridia</taxon>
        <taxon>Peptostreptococcales</taxon>
        <taxon>Peptostreptococcaceae</taxon>
        <taxon>Terrisporobacter</taxon>
    </lineage>
</organism>
<dbReference type="EMBL" id="JANKBY010000014">
    <property type="protein sequence ID" value="MCR1821633.1"/>
    <property type="molecule type" value="Genomic_DNA"/>
</dbReference>
<evidence type="ECO:0000313" key="3">
    <source>
        <dbReference type="Proteomes" id="UP001140817"/>
    </source>
</evidence>
<evidence type="ECO:0000313" key="2">
    <source>
        <dbReference type="EMBL" id="MCR1821633.1"/>
    </source>
</evidence>
<evidence type="ECO:0000259" key="1">
    <source>
        <dbReference type="Pfam" id="PF12773"/>
    </source>
</evidence>
<name>A0A9X2M8R4_9FIRM</name>
<dbReference type="Proteomes" id="UP001140817">
    <property type="component" value="Unassembled WGS sequence"/>
</dbReference>
<dbReference type="RefSeq" id="WP_122641346.1">
    <property type="nucleotide sequence ID" value="NZ_JANKBY010000014.1"/>
</dbReference>
<proteinExistence type="predicted"/>
<feature type="domain" description="DZANK-type" evidence="1">
    <location>
        <begin position="76"/>
        <end position="119"/>
    </location>
</feature>
<comment type="caution">
    <text evidence="2">The sequence shown here is derived from an EMBL/GenBank/DDBJ whole genome shotgun (WGS) entry which is preliminary data.</text>
</comment>
<reference evidence="2" key="1">
    <citation type="submission" date="2022-07" db="EMBL/GenBank/DDBJ databases">
        <title>Enhanced cultured diversity of the mouse gut microbiota enables custom-made synthetic communities.</title>
        <authorList>
            <person name="Afrizal A."/>
        </authorList>
    </citation>
    <scope>NUCLEOTIDE SEQUENCE</scope>
    <source>
        <strain evidence="2">DSM 29186</strain>
    </source>
</reference>
<sequence length="125" mass="14307">MLIGSKQIMIMFIVFFLIIVFTIGQVVWIYLDSKKREDKWGILWAILALTPTFLPILLPLPLIAYLLVTRAFSSKCPNCKVKIYSSFSSCPNCGVKLKEKCKTCGSPLKDEWKYCPYCNDKIEGE</sequence>
<gene>
    <name evidence="2" type="ORF">NSA58_02430</name>
</gene>
<accession>A0A9X2M8R4</accession>
<dbReference type="InterPro" id="IPR025874">
    <property type="entry name" value="DZR"/>
</dbReference>
<protein>
    <submittedName>
        <fullName evidence="2">Zinc ribbon domain-containing protein</fullName>
    </submittedName>
</protein>
<dbReference type="AlphaFoldDB" id="A0A9X2M8R4"/>
<dbReference type="Pfam" id="PF12773">
    <property type="entry name" value="DZR"/>
    <property type="match status" value="1"/>
</dbReference>
<keyword evidence="3" id="KW-1185">Reference proteome</keyword>